<keyword evidence="4" id="KW-0325">Glycoprotein</keyword>
<dbReference type="FunFam" id="2.60.40.10:FF:000136">
    <property type="entry name" value="Ciliary neurotrophic factor receptor alpha"/>
    <property type="match status" value="1"/>
</dbReference>
<dbReference type="PANTHER" id="PTHR48483">
    <property type="entry name" value="INTERLEUKIN-27 SUBUNIT BETA"/>
    <property type="match status" value="1"/>
</dbReference>
<dbReference type="Proteomes" id="UP000694569">
    <property type="component" value="Unplaced"/>
</dbReference>
<reference evidence="7" key="1">
    <citation type="submission" date="2025-08" db="UniProtKB">
        <authorList>
            <consortium name="Ensembl"/>
        </authorList>
    </citation>
    <scope>IDENTIFICATION</scope>
</reference>
<dbReference type="PROSITE" id="PS50853">
    <property type="entry name" value="FN3"/>
    <property type="match status" value="1"/>
</dbReference>
<keyword evidence="8" id="KW-1185">Reference proteome</keyword>
<evidence type="ECO:0000256" key="2">
    <source>
        <dbReference type="ARBA" id="ARBA00022729"/>
    </source>
</evidence>
<dbReference type="InterPro" id="IPR053073">
    <property type="entry name" value="IL11/IL27_subunit_beta"/>
</dbReference>
<organism evidence="7 8">
    <name type="scientific">Leptobrachium leishanense</name>
    <name type="common">Leishan spiny toad</name>
    <dbReference type="NCBI Taxonomy" id="445787"/>
    <lineage>
        <taxon>Eukaryota</taxon>
        <taxon>Metazoa</taxon>
        <taxon>Chordata</taxon>
        <taxon>Craniata</taxon>
        <taxon>Vertebrata</taxon>
        <taxon>Euteleostomi</taxon>
        <taxon>Amphibia</taxon>
        <taxon>Batrachia</taxon>
        <taxon>Anura</taxon>
        <taxon>Pelobatoidea</taxon>
        <taxon>Megophryidae</taxon>
        <taxon>Leptobrachium</taxon>
    </lineage>
</organism>
<dbReference type="PROSITE" id="PS01354">
    <property type="entry name" value="HEMATOPO_REC_L_F3"/>
    <property type="match status" value="1"/>
</dbReference>
<feature type="signal peptide" evidence="5">
    <location>
        <begin position="1"/>
        <end position="18"/>
    </location>
</feature>
<dbReference type="GO" id="GO:0016020">
    <property type="term" value="C:membrane"/>
    <property type="evidence" value="ECO:0007669"/>
    <property type="project" value="InterPro"/>
</dbReference>
<dbReference type="InterPro" id="IPR013783">
    <property type="entry name" value="Ig-like_fold"/>
</dbReference>
<dbReference type="GO" id="GO:0004896">
    <property type="term" value="F:cytokine receptor activity"/>
    <property type="evidence" value="ECO:0007669"/>
    <property type="project" value="InterPro"/>
</dbReference>
<name>A0A8C5M6S7_9ANUR</name>
<feature type="domain" description="Fibronectin type-III" evidence="6">
    <location>
        <begin position="126"/>
        <end position="222"/>
    </location>
</feature>
<reference evidence="7" key="2">
    <citation type="submission" date="2025-09" db="UniProtKB">
        <authorList>
            <consortium name="Ensembl"/>
        </authorList>
    </citation>
    <scope>IDENTIFICATION</scope>
</reference>
<feature type="chain" id="PRO_5034357220" evidence="5">
    <location>
        <begin position="19"/>
        <end position="222"/>
    </location>
</feature>
<evidence type="ECO:0000259" key="6">
    <source>
        <dbReference type="PROSITE" id="PS50853"/>
    </source>
</evidence>
<dbReference type="InterPro" id="IPR056621">
    <property type="entry name" value="FN3_IL27B_N"/>
</dbReference>
<gene>
    <name evidence="7" type="primary">EBI3</name>
</gene>
<dbReference type="CDD" id="cd00063">
    <property type="entry name" value="FN3"/>
    <property type="match status" value="1"/>
</dbReference>
<dbReference type="Gene3D" id="2.60.40.10">
    <property type="entry name" value="Immunoglobulins"/>
    <property type="match status" value="2"/>
</dbReference>
<dbReference type="GeneTree" id="ENSGT00940000160050"/>
<evidence type="ECO:0000256" key="1">
    <source>
        <dbReference type="ARBA" id="ARBA00010890"/>
    </source>
</evidence>
<evidence type="ECO:0000313" key="7">
    <source>
        <dbReference type="Ensembl" id="ENSLLEP00000009759.1"/>
    </source>
</evidence>
<evidence type="ECO:0000313" key="8">
    <source>
        <dbReference type="Proteomes" id="UP000694569"/>
    </source>
</evidence>
<dbReference type="Pfam" id="PF00041">
    <property type="entry name" value="fn3"/>
    <property type="match status" value="1"/>
</dbReference>
<protein>
    <submittedName>
        <fullName evidence="7">Epstein-Barr virus induced 3</fullName>
    </submittedName>
</protein>
<dbReference type="SMART" id="SM00060">
    <property type="entry name" value="FN3"/>
    <property type="match status" value="2"/>
</dbReference>
<sequence>MIWIIKVWLSLLLSQVRSMEIEGPPEKLQVHCWAISYPEKIQCTWDLLPKPHLHTVFITTYRVGLLDPEPSKQCIQSDQKPHSCLIADFQMFADDPYIFNVTAINPLGSITQLFPFIVENIIRPDPPENVTLSQMVGERKKLRLHWSPPQSWPLPEEFPLKYMIRYKRAGAKHYRKIDTHESTSFTLLGLKPRSVVQVQVAAKDFTDYGVYSDWSVTVEGSP</sequence>
<evidence type="ECO:0000256" key="5">
    <source>
        <dbReference type="SAM" id="SignalP"/>
    </source>
</evidence>
<dbReference type="AlphaFoldDB" id="A0A8C5M6S7"/>
<accession>A0A8C5M6S7</accession>
<comment type="similarity">
    <text evidence="1">Belongs to the type I cytokine receptor family. Type 3 subfamily.</text>
</comment>
<evidence type="ECO:0000256" key="3">
    <source>
        <dbReference type="ARBA" id="ARBA00022737"/>
    </source>
</evidence>
<keyword evidence="2 5" id="KW-0732">Signal</keyword>
<dbReference type="InterPro" id="IPR003961">
    <property type="entry name" value="FN3_dom"/>
</dbReference>
<dbReference type="InterPro" id="IPR003530">
    <property type="entry name" value="Hematopoietin_rcpt_L_F3_CS"/>
</dbReference>
<dbReference type="Ensembl" id="ENSLLET00000010136.1">
    <property type="protein sequence ID" value="ENSLLEP00000009759.1"/>
    <property type="gene ID" value="ENSLLEG00000006222.1"/>
</dbReference>
<dbReference type="SUPFAM" id="SSF49265">
    <property type="entry name" value="Fibronectin type III"/>
    <property type="match status" value="2"/>
</dbReference>
<dbReference type="PANTHER" id="PTHR48483:SF2">
    <property type="entry name" value="INTERLEUKIN-27 SUBUNIT BETA"/>
    <property type="match status" value="1"/>
</dbReference>
<evidence type="ECO:0000256" key="4">
    <source>
        <dbReference type="ARBA" id="ARBA00023180"/>
    </source>
</evidence>
<keyword evidence="3" id="KW-0677">Repeat</keyword>
<dbReference type="OrthoDB" id="6381660at2759"/>
<dbReference type="InterPro" id="IPR036116">
    <property type="entry name" value="FN3_sf"/>
</dbReference>
<proteinExistence type="inferred from homology"/>
<dbReference type="Pfam" id="PF24031">
    <property type="entry name" value="FN3_IL27B_N"/>
    <property type="match status" value="1"/>
</dbReference>